<dbReference type="PANTHER" id="PTHR45936:SF1">
    <property type="entry name" value="TRNA-DIHYDROURIDINE(20) SYNTHASE [NAD(P)+]-LIKE"/>
    <property type="match status" value="1"/>
</dbReference>
<evidence type="ECO:0000313" key="3">
    <source>
        <dbReference type="EMBL" id="RHZ15649.1"/>
    </source>
</evidence>
<dbReference type="AlphaFoldDB" id="A0A418EMC7"/>
<dbReference type="VEuPathDB" id="FungiDB:H257_10473"/>
<reference evidence="3 4" key="1">
    <citation type="submission" date="2018-08" db="EMBL/GenBank/DDBJ databases">
        <title>Aphanomyces genome sequencing and annotation.</title>
        <authorList>
            <person name="Minardi D."/>
            <person name="Oidtmann B."/>
            <person name="Van Der Giezen M."/>
            <person name="Studholme D.J."/>
        </authorList>
    </citation>
    <scope>NUCLEOTIDE SEQUENCE [LARGE SCALE GENOMIC DNA]</scope>
    <source>
        <strain evidence="3 4">FDL457</strain>
    </source>
</reference>
<dbReference type="PANTHER" id="PTHR45936">
    <property type="entry name" value="TRNA-DIHYDROURIDINE(20) SYNTHASE [NAD(P)+]-LIKE"/>
    <property type="match status" value="1"/>
</dbReference>
<evidence type="ECO:0000313" key="4">
    <source>
        <dbReference type="Proteomes" id="UP000286510"/>
    </source>
</evidence>
<name>A0A418EMC7_APHAT</name>
<feature type="region of interest" description="Disordered" evidence="1">
    <location>
        <begin position="841"/>
        <end position="868"/>
    </location>
</feature>
<protein>
    <recommendedName>
        <fullName evidence="2">C2H2-type domain-containing protein</fullName>
    </recommendedName>
</protein>
<sequence length="868" mass="93371">MCVDVLNTVDYVTRNGDSVVFRTCAEESAKVVFQIGTASAVHALKAAETMYHHFHPSLHYRRHNASFQRPGRCILKTLKRNLNIPVSCKIRIKATPQETNVEAYLKVAADTDNAYQNTKYNISRMLPSKDVASTVDVATIAEAKSNADMFALFGLTDYYQSVQAGFQSKAAAAALRLPVYVPDRAYDDAHIKNRAFFCDPCGVQLLSAQDVAGHEKGKRHKNKVRTMASQAMAALSGMDTTNFSKSAAINDKDENDHPVPKRYDHGIEVATYGGGSSSHRFRRRLDVIQSANQTLTNANSIVQAVIGMGESLKKNIDTVLADLNAVQTQGLTLDSGYNTLHDAQAVIQNGLLLTTQVQSLFLASQPATTAIPIQNDPTNVLSDVLTTKRTLDSLVGDITSIGTSGLTVTAAAKVIANLQVAVQTGLVVAKDGIDIINAVQNIISTGVSIAEGQVIASAIQLVLQKGLANFDLQPKVCRRQASFRGSPSPLVNQCLASEDPLGPLCLPKCRTGYEPAGFDSCRRVGCAGGTSDLGPWCSKPPSYERNGYALWDQAKCNKEKGTGMCEQCALVWYPKCKPGFHAFGCFICTPDCPPGTIDDVAFCRKDAYFRGVSASRLGCPVGKQQSLFLCYPPCPSTHDGAGPLCSPKCRGDTPTNCGLFCASSTSACAASVVQIVGTGVHMALSAIASDFTGVLSSAVVLGKKVITMAPLDSGATSQQDAVVMTDSHATGYVLAEALDRNDSVSVHDICAWWIAEDKFDKLTAYLSSKFDAANVLERQNDVYRFRLLGSPQSLALSRVFSVVESAKTELSIQDYTVPQTTLGQIFNGFAAKQTQETGVARGLDVKKKRKAKKEPKSKQHDNYLAHRA</sequence>
<dbReference type="PROSITE" id="PS00028">
    <property type="entry name" value="ZINC_FINGER_C2H2_1"/>
    <property type="match status" value="1"/>
</dbReference>
<dbReference type="GO" id="GO:0005737">
    <property type="term" value="C:cytoplasm"/>
    <property type="evidence" value="ECO:0007669"/>
    <property type="project" value="TreeGrafter"/>
</dbReference>
<dbReference type="VEuPathDB" id="FungiDB:H257_10474"/>
<dbReference type="InterPro" id="IPR036236">
    <property type="entry name" value="Znf_C2H2_sf"/>
</dbReference>
<evidence type="ECO:0000256" key="1">
    <source>
        <dbReference type="SAM" id="MobiDB-lite"/>
    </source>
</evidence>
<feature type="domain" description="C2H2-type" evidence="2">
    <location>
        <begin position="198"/>
        <end position="220"/>
    </location>
</feature>
<accession>A0A418EMC7</accession>
<feature type="compositionally biased region" description="Basic and acidic residues" evidence="1">
    <location>
        <begin position="854"/>
        <end position="868"/>
    </location>
</feature>
<dbReference type="InterPro" id="IPR013087">
    <property type="entry name" value="Znf_C2H2_type"/>
</dbReference>
<dbReference type="Proteomes" id="UP000286510">
    <property type="component" value="Unassembled WGS sequence"/>
</dbReference>
<proteinExistence type="predicted"/>
<evidence type="ECO:0000259" key="2">
    <source>
        <dbReference type="PROSITE" id="PS00028"/>
    </source>
</evidence>
<dbReference type="InterPro" id="IPR052582">
    <property type="entry name" value="tRNA-DUS-like"/>
</dbReference>
<dbReference type="EMBL" id="QUTF01013876">
    <property type="protein sequence ID" value="RHZ15649.1"/>
    <property type="molecule type" value="Genomic_DNA"/>
</dbReference>
<dbReference type="GO" id="GO:0017150">
    <property type="term" value="F:tRNA dihydrouridine synthase activity"/>
    <property type="evidence" value="ECO:0007669"/>
    <property type="project" value="TreeGrafter"/>
</dbReference>
<gene>
    <name evidence="3" type="ORF">DYB26_004065</name>
</gene>
<dbReference type="SUPFAM" id="SSF57667">
    <property type="entry name" value="beta-beta-alpha zinc fingers"/>
    <property type="match status" value="1"/>
</dbReference>
<comment type="caution">
    <text evidence="3">The sequence shown here is derived from an EMBL/GenBank/DDBJ whole genome shotgun (WGS) entry which is preliminary data.</text>
</comment>
<organism evidence="3 4">
    <name type="scientific">Aphanomyces astaci</name>
    <name type="common">Crayfish plague agent</name>
    <dbReference type="NCBI Taxonomy" id="112090"/>
    <lineage>
        <taxon>Eukaryota</taxon>
        <taxon>Sar</taxon>
        <taxon>Stramenopiles</taxon>
        <taxon>Oomycota</taxon>
        <taxon>Saprolegniomycetes</taxon>
        <taxon>Saprolegniales</taxon>
        <taxon>Verrucalvaceae</taxon>
        <taxon>Aphanomyces</taxon>
    </lineage>
</organism>